<dbReference type="Proteomes" id="UP000266723">
    <property type="component" value="Unassembled WGS sequence"/>
</dbReference>
<proteinExistence type="predicted"/>
<name>A0ABQ7APQ8_BRACR</name>
<protein>
    <submittedName>
        <fullName evidence="2">Uncharacterized protein</fullName>
    </submittedName>
</protein>
<evidence type="ECO:0000256" key="1">
    <source>
        <dbReference type="SAM" id="MobiDB-lite"/>
    </source>
</evidence>
<feature type="region of interest" description="Disordered" evidence="1">
    <location>
        <begin position="23"/>
        <end position="55"/>
    </location>
</feature>
<dbReference type="EMBL" id="QGKV02001556">
    <property type="protein sequence ID" value="KAF3516065.1"/>
    <property type="molecule type" value="Genomic_DNA"/>
</dbReference>
<evidence type="ECO:0000313" key="3">
    <source>
        <dbReference type="Proteomes" id="UP000266723"/>
    </source>
</evidence>
<reference evidence="2 3" key="1">
    <citation type="journal article" date="2020" name="BMC Genomics">
        <title>Intraspecific diversification of the crop wild relative Brassica cretica Lam. using demographic model selection.</title>
        <authorList>
            <person name="Kioukis A."/>
            <person name="Michalopoulou V.A."/>
            <person name="Briers L."/>
            <person name="Pirintsos S."/>
            <person name="Studholme D.J."/>
            <person name="Pavlidis P."/>
            <person name="Sarris P.F."/>
        </authorList>
    </citation>
    <scope>NUCLEOTIDE SEQUENCE [LARGE SCALE GENOMIC DNA]</scope>
    <source>
        <strain evidence="3">cv. PFS-1207/04</strain>
    </source>
</reference>
<comment type="caution">
    <text evidence="2">The sequence shown here is derived from an EMBL/GenBank/DDBJ whole genome shotgun (WGS) entry which is preliminary data.</text>
</comment>
<evidence type="ECO:0000313" key="2">
    <source>
        <dbReference type="EMBL" id="KAF3516065.1"/>
    </source>
</evidence>
<organism evidence="2 3">
    <name type="scientific">Brassica cretica</name>
    <name type="common">Mustard</name>
    <dbReference type="NCBI Taxonomy" id="69181"/>
    <lineage>
        <taxon>Eukaryota</taxon>
        <taxon>Viridiplantae</taxon>
        <taxon>Streptophyta</taxon>
        <taxon>Embryophyta</taxon>
        <taxon>Tracheophyta</taxon>
        <taxon>Spermatophyta</taxon>
        <taxon>Magnoliopsida</taxon>
        <taxon>eudicotyledons</taxon>
        <taxon>Gunneridae</taxon>
        <taxon>Pentapetalae</taxon>
        <taxon>rosids</taxon>
        <taxon>malvids</taxon>
        <taxon>Brassicales</taxon>
        <taxon>Brassicaceae</taxon>
        <taxon>Brassiceae</taxon>
        <taxon>Brassica</taxon>
    </lineage>
</organism>
<gene>
    <name evidence="2" type="ORF">DY000_02061456</name>
</gene>
<feature type="compositionally biased region" description="Basic and acidic residues" evidence="1">
    <location>
        <begin position="23"/>
        <end position="43"/>
    </location>
</feature>
<sequence length="86" mass="10187">MIPLRRPETMNSSFNRWQDKQLSRLMSKDKPQRWQVVDTEKTSGGDGTNLNTGQKEDGFFVPLVRRHEKAMAVERQEQKLRTVERR</sequence>
<keyword evidence="3" id="KW-1185">Reference proteome</keyword>
<accession>A0ABQ7APQ8</accession>